<proteinExistence type="predicted"/>
<dbReference type="KEGG" id="vnx:VNE69_12153"/>
<dbReference type="AlphaFoldDB" id="A0AAX4JHT8"/>
<reference evidence="1" key="1">
    <citation type="journal article" date="2024" name="BMC Genomics">
        <title>Functional annotation of a divergent genome using sequence and structure-based similarity.</title>
        <authorList>
            <person name="Svedberg D."/>
            <person name="Winiger R.R."/>
            <person name="Berg A."/>
            <person name="Sharma H."/>
            <person name="Tellgren-Roth C."/>
            <person name="Debrunner-Vossbrinck B.A."/>
            <person name="Vossbrinck C.R."/>
            <person name="Barandun J."/>
        </authorList>
    </citation>
    <scope>NUCLEOTIDE SEQUENCE</scope>
    <source>
        <strain evidence="1">Illinois isolate</strain>
    </source>
</reference>
<dbReference type="GeneID" id="90543015"/>
<dbReference type="EMBL" id="CP142737">
    <property type="protein sequence ID" value="WUR05168.1"/>
    <property type="molecule type" value="Genomic_DNA"/>
</dbReference>
<sequence>MLIVDRDDCRDEGKVSEQDELNLDISEIQGTKKEIALHKLQSAFELHHDRRNLIDDTSIEIGGKDNIRKQQWRSRVLCFGRIFCPDAYTKPFDDMNTELKNKISHR</sequence>
<dbReference type="SUPFAM" id="SSF52972">
    <property type="entry name" value="ITPase-like"/>
    <property type="match status" value="1"/>
</dbReference>
<dbReference type="Proteomes" id="UP001334084">
    <property type="component" value="Chromosome 12"/>
</dbReference>
<organism evidence="1 2">
    <name type="scientific">Vairimorpha necatrix</name>
    <dbReference type="NCBI Taxonomy" id="6039"/>
    <lineage>
        <taxon>Eukaryota</taxon>
        <taxon>Fungi</taxon>
        <taxon>Fungi incertae sedis</taxon>
        <taxon>Microsporidia</taxon>
        <taxon>Nosematidae</taxon>
        <taxon>Vairimorpha</taxon>
    </lineage>
</organism>
<dbReference type="InterPro" id="IPR029001">
    <property type="entry name" value="ITPase-like_fam"/>
</dbReference>
<accession>A0AAX4JHT8</accession>
<dbReference type="RefSeq" id="XP_065331313.1">
    <property type="nucleotide sequence ID" value="XM_065475241.1"/>
</dbReference>
<keyword evidence="2" id="KW-1185">Reference proteome</keyword>
<name>A0AAX4JHT8_9MICR</name>
<protein>
    <submittedName>
        <fullName evidence="1">Uncharacterized protein</fullName>
    </submittedName>
</protein>
<gene>
    <name evidence="1" type="ORF">VNE69_12153</name>
</gene>
<evidence type="ECO:0000313" key="1">
    <source>
        <dbReference type="EMBL" id="WUR05168.1"/>
    </source>
</evidence>
<evidence type="ECO:0000313" key="2">
    <source>
        <dbReference type="Proteomes" id="UP001334084"/>
    </source>
</evidence>